<dbReference type="Pfam" id="PF01595">
    <property type="entry name" value="CNNM"/>
    <property type="match status" value="1"/>
</dbReference>
<feature type="transmembrane region" description="Helical" evidence="10">
    <location>
        <begin position="87"/>
        <end position="110"/>
    </location>
</feature>
<dbReference type="SUPFAM" id="SSF54631">
    <property type="entry name" value="CBS-domain pair"/>
    <property type="match status" value="1"/>
</dbReference>
<evidence type="ECO:0000256" key="3">
    <source>
        <dbReference type="ARBA" id="ARBA00022692"/>
    </source>
</evidence>
<dbReference type="eggNOG" id="COG1253">
    <property type="taxonomic scope" value="Bacteria"/>
</dbReference>
<gene>
    <name evidence="13" type="ordered locus">Clos_0671</name>
</gene>
<evidence type="ECO:0000256" key="2">
    <source>
        <dbReference type="ARBA" id="ARBA00006337"/>
    </source>
</evidence>
<feature type="transmembrane region" description="Helical" evidence="10">
    <location>
        <begin position="61"/>
        <end position="81"/>
    </location>
</feature>
<evidence type="ECO:0000313" key="14">
    <source>
        <dbReference type="Proteomes" id="UP000000269"/>
    </source>
</evidence>
<evidence type="ECO:0000256" key="1">
    <source>
        <dbReference type="ARBA" id="ARBA00004141"/>
    </source>
</evidence>
<dbReference type="Pfam" id="PF00571">
    <property type="entry name" value="CBS"/>
    <property type="match status" value="2"/>
</dbReference>
<dbReference type="EMBL" id="CP000853">
    <property type="protein sequence ID" value="ABW18231.1"/>
    <property type="molecule type" value="Genomic_DNA"/>
</dbReference>
<name>A8MM64_ALKOO</name>
<dbReference type="PROSITE" id="PS51846">
    <property type="entry name" value="CNNM"/>
    <property type="match status" value="1"/>
</dbReference>
<feature type="transmembrane region" description="Helical" evidence="10">
    <location>
        <begin position="131"/>
        <end position="153"/>
    </location>
</feature>
<proteinExistence type="inferred from homology"/>
<dbReference type="InterPro" id="IPR005170">
    <property type="entry name" value="Transptr-assoc_dom"/>
</dbReference>
<accession>A8MM64</accession>
<dbReference type="RefSeq" id="WP_012158545.1">
    <property type="nucleotide sequence ID" value="NC_009922.1"/>
</dbReference>
<dbReference type="InterPro" id="IPR002550">
    <property type="entry name" value="CNNM"/>
</dbReference>
<reference evidence="14" key="1">
    <citation type="submission" date="2007-10" db="EMBL/GenBank/DDBJ databases">
        <title>Complete genome of Alkaliphilus oremlandii OhILAs.</title>
        <authorList>
            <person name="Copeland A."/>
            <person name="Lucas S."/>
            <person name="Lapidus A."/>
            <person name="Barry K."/>
            <person name="Detter J.C."/>
            <person name="Glavina del Rio T."/>
            <person name="Hammon N."/>
            <person name="Israni S."/>
            <person name="Dalin E."/>
            <person name="Tice H."/>
            <person name="Pitluck S."/>
            <person name="Chain P."/>
            <person name="Malfatti S."/>
            <person name="Shin M."/>
            <person name="Vergez L."/>
            <person name="Schmutz J."/>
            <person name="Larimer F."/>
            <person name="Land M."/>
            <person name="Hauser L."/>
            <person name="Kyrpides N."/>
            <person name="Mikhailova N."/>
            <person name="Stolz J.F."/>
            <person name="Dawson A."/>
            <person name="Fisher E."/>
            <person name="Crable B."/>
            <person name="Perera E."/>
            <person name="Lisak J."/>
            <person name="Ranganathan M."/>
            <person name="Basu P."/>
            <person name="Richardson P."/>
        </authorList>
    </citation>
    <scope>NUCLEOTIDE SEQUENCE [LARGE SCALE GENOMIC DNA]</scope>
    <source>
        <strain evidence="14">OhILAs</strain>
    </source>
</reference>
<evidence type="ECO:0008006" key="15">
    <source>
        <dbReference type="Google" id="ProtNLM"/>
    </source>
</evidence>
<dbReference type="PROSITE" id="PS51371">
    <property type="entry name" value="CBS"/>
    <property type="match status" value="2"/>
</dbReference>
<dbReference type="Gene3D" id="3.30.465.10">
    <property type="match status" value="1"/>
</dbReference>
<keyword evidence="4" id="KW-0677">Repeat</keyword>
<feature type="transmembrane region" description="Helical" evidence="10">
    <location>
        <begin position="6"/>
        <end position="29"/>
    </location>
</feature>
<evidence type="ECO:0000256" key="10">
    <source>
        <dbReference type="SAM" id="Phobius"/>
    </source>
</evidence>
<evidence type="ECO:0000256" key="8">
    <source>
        <dbReference type="PROSITE-ProRule" id="PRU00703"/>
    </source>
</evidence>
<evidence type="ECO:0000259" key="12">
    <source>
        <dbReference type="PROSITE" id="PS51846"/>
    </source>
</evidence>
<dbReference type="InterPro" id="IPR036318">
    <property type="entry name" value="FAD-bd_PCMH-like_sf"/>
</dbReference>
<comment type="subcellular location">
    <subcellularLocation>
        <location evidence="1">Membrane</location>
        <topology evidence="1">Multi-pass membrane protein</topology>
    </subcellularLocation>
</comment>
<dbReference type="InterPro" id="IPR046342">
    <property type="entry name" value="CBS_dom_sf"/>
</dbReference>
<evidence type="ECO:0000256" key="5">
    <source>
        <dbReference type="ARBA" id="ARBA00022989"/>
    </source>
</evidence>
<dbReference type="Pfam" id="PF03471">
    <property type="entry name" value="CorC_HlyC"/>
    <property type="match status" value="1"/>
</dbReference>
<evidence type="ECO:0000313" key="13">
    <source>
        <dbReference type="EMBL" id="ABW18231.1"/>
    </source>
</evidence>
<dbReference type="PANTHER" id="PTHR22777:SF17">
    <property type="entry name" value="UPF0053 PROTEIN SLL0260"/>
    <property type="match status" value="1"/>
</dbReference>
<dbReference type="Gene3D" id="3.10.580.10">
    <property type="entry name" value="CBS-domain"/>
    <property type="match status" value="1"/>
</dbReference>
<dbReference type="CDD" id="cd04590">
    <property type="entry name" value="CBS_pair_CorC_HlyC_assoc"/>
    <property type="match status" value="1"/>
</dbReference>
<feature type="domain" description="CBS" evidence="11">
    <location>
        <begin position="208"/>
        <end position="267"/>
    </location>
</feature>
<keyword evidence="5 9" id="KW-1133">Transmembrane helix</keyword>
<keyword evidence="6 8" id="KW-0129">CBS domain</keyword>
<keyword evidence="14" id="KW-1185">Reference proteome</keyword>
<dbReference type="InterPro" id="IPR016169">
    <property type="entry name" value="FAD-bd_PCMH_sub2"/>
</dbReference>
<evidence type="ECO:0000256" key="9">
    <source>
        <dbReference type="PROSITE-ProRule" id="PRU01193"/>
    </source>
</evidence>
<dbReference type="OrthoDB" id="9798188at2"/>
<dbReference type="PANTHER" id="PTHR22777">
    <property type="entry name" value="HEMOLYSIN-RELATED"/>
    <property type="match status" value="1"/>
</dbReference>
<evidence type="ECO:0000259" key="11">
    <source>
        <dbReference type="PROSITE" id="PS51371"/>
    </source>
</evidence>
<dbReference type="HOGENOM" id="CLU_015237_4_1_9"/>
<dbReference type="SMART" id="SM01091">
    <property type="entry name" value="CorC_HlyC"/>
    <property type="match status" value="1"/>
</dbReference>
<feature type="domain" description="CNNM transmembrane" evidence="12">
    <location>
        <begin position="1"/>
        <end position="189"/>
    </location>
</feature>
<comment type="similarity">
    <text evidence="2">Belongs to the UPF0053 family.</text>
</comment>
<dbReference type="GO" id="GO:0005886">
    <property type="term" value="C:plasma membrane"/>
    <property type="evidence" value="ECO:0007669"/>
    <property type="project" value="TreeGrafter"/>
</dbReference>
<dbReference type="SUPFAM" id="SSF56176">
    <property type="entry name" value="FAD-binding/transporter-associated domain-like"/>
    <property type="match status" value="1"/>
</dbReference>
<dbReference type="InterPro" id="IPR044751">
    <property type="entry name" value="Ion_transp-like_CBS"/>
</dbReference>
<dbReference type="GO" id="GO:0050660">
    <property type="term" value="F:flavin adenine dinucleotide binding"/>
    <property type="evidence" value="ECO:0007669"/>
    <property type="project" value="InterPro"/>
</dbReference>
<keyword evidence="7 9" id="KW-0472">Membrane</keyword>
<dbReference type="AlphaFoldDB" id="A8MM64"/>
<dbReference type="InterPro" id="IPR000644">
    <property type="entry name" value="CBS_dom"/>
</dbReference>
<evidence type="ECO:0000256" key="6">
    <source>
        <dbReference type="ARBA" id="ARBA00023122"/>
    </source>
</evidence>
<evidence type="ECO:0000256" key="4">
    <source>
        <dbReference type="ARBA" id="ARBA00022737"/>
    </source>
</evidence>
<dbReference type="Proteomes" id="UP000000269">
    <property type="component" value="Chromosome"/>
</dbReference>
<dbReference type="FunFam" id="3.10.580.10:FF:000002">
    <property type="entry name" value="Magnesium/cobalt efflux protein CorC"/>
    <property type="match status" value="1"/>
</dbReference>
<evidence type="ECO:0000256" key="7">
    <source>
        <dbReference type="ARBA" id="ARBA00023136"/>
    </source>
</evidence>
<sequence>MDPDSTWQFFVLLGCLCLSAFFSASETALTSLSKIRIRHMVDENIKGGDLIDRLVKDPSKLLGTILIGNNIVNIGASALATSLALDLFGSTGVAIATAAMTLLVLIFGEITPKSLASKFPEKASVVVSKPLSIMVVLLTPFVKIMMLLTNGIMRIFGIKNTSSYPTITEQELRTIVAVSEEEGVLQTEEKEMIQNVFEFGDMQIQDVMVQRTDMIAIDIATPFNEIIDMVKSEQFSRYPIYKDGIDNIVGVLNVRDLIFLNNDEGDFNIEKYIRKPYFTFEFKKISDTFKEMKKNRIHIAIVLDEYGGTAGIITMEDLIEEIVGDIDDEYDEIEDEIQFVKDGEYIVNGSTKISTVNEMLGTDFESEDFDSIGGLIIEALGRLPKYGEKVEQDNVTLIVERVEKNRIQTIKVYV</sequence>
<feature type="domain" description="CBS" evidence="11">
    <location>
        <begin position="272"/>
        <end position="329"/>
    </location>
</feature>
<dbReference type="KEGG" id="aoe:Clos_0671"/>
<keyword evidence="3 9" id="KW-0812">Transmembrane</keyword>
<protein>
    <recommendedName>
        <fullName evidence="15">Hemolysin</fullName>
    </recommendedName>
</protein>
<organism evidence="13 14">
    <name type="scientific">Alkaliphilus oremlandii (strain OhILAs)</name>
    <name type="common">Clostridium oremlandii (strain OhILAs)</name>
    <dbReference type="NCBI Taxonomy" id="350688"/>
    <lineage>
        <taxon>Bacteria</taxon>
        <taxon>Bacillati</taxon>
        <taxon>Bacillota</taxon>
        <taxon>Clostridia</taxon>
        <taxon>Peptostreptococcales</taxon>
        <taxon>Natronincolaceae</taxon>
        <taxon>Alkaliphilus</taxon>
    </lineage>
</organism>